<keyword evidence="3" id="KW-1185">Reference proteome</keyword>
<feature type="transmembrane region" description="Helical" evidence="1">
    <location>
        <begin position="55"/>
        <end position="74"/>
    </location>
</feature>
<organism evidence="2 3">
    <name type="scientific">Aspergillus violaceofuscus (strain CBS 115571)</name>
    <dbReference type="NCBI Taxonomy" id="1450538"/>
    <lineage>
        <taxon>Eukaryota</taxon>
        <taxon>Fungi</taxon>
        <taxon>Dikarya</taxon>
        <taxon>Ascomycota</taxon>
        <taxon>Pezizomycotina</taxon>
        <taxon>Eurotiomycetes</taxon>
        <taxon>Eurotiomycetidae</taxon>
        <taxon>Eurotiales</taxon>
        <taxon>Aspergillaceae</taxon>
        <taxon>Aspergillus</taxon>
    </lineage>
</organism>
<name>A0A2V5HQQ2_ASPV1</name>
<gene>
    <name evidence="2" type="ORF">BO99DRAFT_418662</name>
</gene>
<dbReference type="EMBL" id="KZ825103">
    <property type="protein sequence ID" value="PYI23923.1"/>
    <property type="molecule type" value="Genomic_DNA"/>
</dbReference>
<evidence type="ECO:0000256" key="1">
    <source>
        <dbReference type="SAM" id="Phobius"/>
    </source>
</evidence>
<dbReference type="Proteomes" id="UP000249829">
    <property type="component" value="Unassembled WGS sequence"/>
</dbReference>
<sequence>MSTPQIIQGLSSAGSTLGAYSRQQLATLRNRFLNTEKRRTRYQLVQTSFTVHRPVWIAAGGAAYTTMGAVYLTLRYMRHLK</sequence>
<keyword evidence="1" id="KW-0812">Transmembrane</keyword>
<dbReference type="OMA" id="GERQPKE"/>
<evidence type="ECO:0000313" key="2">
    <source>
        <dbReference type="EMBL" id="PYI23923.1"/>
    </source>
</evidence>
<reference evidence="2 3" key="1">
    <citation type="submission" date="2018-02" db="EMBL/GenBank/DDBJ databases">
        <title>The genomes of Aspergillus section Nigri reveals drivers in fungal speciation.</title>
        <authorList>
            <consortium name="DOE Joint Genome Institute"/>
            <person name="Vesth T.C."/>
            <person name="Nybo J."/>
            <person name="Theobald S."/>
            <person name="Brandl J."/>
            <person name="Frisvad J.C."/>
            <person name="Nielsen K.F."/>
            <person name="Lyhne E.K."/>
            <person name="Kogle M.E."/>
            <person name="Kuo A."/>
            <person name="Riley R."/>
            <person name="Clum A."/>
            <person name="Nolan M."/>
            <person name="Lipzen A."/>
            <person name="Salamov A."/>
            <person name="Henrissat B."/>
            <person name="Wiebenga A."/>
            <person name="De vries R.P."/>
            <person name="Grigoriev I.V."/>
            <person name="Mortensen U.H."/>
            <person name="Andersen M.R."/>
            <person name="Baker S.E."/>
        </authorList>
    </citation>
    <scope>NUCLEOTIDE SEQUENCE [LARGE SCALE GENOMIC DNA]</scope>
    <source>
        <strain evidence="2 3">CBS 115571</strain>
    </source>
</reference>
<protein>
    <submittedName>
        <fullName evidence="2">Uncharacterized protein</fullName>
    </submittedName>
</protein>
<accession>A0A2V5HQQ2</accession>
<dbReference type="AlphaFoldDB" id="A0A2V5HQQ2"/>
<keyword evidence="1" id="KW-0472">Membrane</keyword>
<proteinExistence type="predicted"/>
<keyword evidence="1" id="KW-1133">Transmembrane helix</keyword>
<evidence type="ECO:0000313" key="3">
    <source>
        <dbReference type="Proteomes" id="UP000249829"/>
    </source>
</evidence>